<proteinExistence type="predicted"/>
<dbReference type="GeneID" id="5231203"/>
<evidence type="ECO:0000313" key="8">
    <source>
        <dbReference type="EMBL" id="EDK46716.1"/>
    </source>
</evidence>
<name>A5E5K8_LODEL</name>
<sequence length="499" mass="58630">MVGHNDKNKRRKKQKLSIQEMTVKPHESKRRKVRSSSQLQASKSKSDGLMAHNDLFHDGKSMKPNNVDLLNEELGLEHGAKLEANKSATVKKNGVLRSNAKTLKVGDVIEESNNNNNNNNNKTNETNKISKTNENVENYTISREQFLKNSYRNVIGIDELVSIASKRAEEWYESQKVQVEDNKKSRPFSSMEDDIIDSYLNGVCYFNNNWTRQQLCERIWSEERKVDSFWKNIYKIFPYRSKSSVYKHVRRRYHIFDLRAKWSEQDDEKLKELALVHPGKWKQIGELLGRMPEDCRDRWRNYIKCGTTRAKKRWSPDEEQKLITIVNEMIYTLKDLDYNDENNGNTMDENKDKNKNINDDTNSISDSNSIWIPNAKDVNWTIVSEKMNGVRSRIQCRYKWLKLNEKSSVISKPGMGQDDIVWLLKQIKKLKVLSMNDIKWKKIVKKYTKERPAGIRWTKEDFENALILQRASDDKASEHDFQKMINNRLSELEKVHSVT</sequence>
<dbReference type="PROSITE" id="PS50090">
    <property type="entry name" value="MYB_LIKE"/>
    <property type="match status" value="2"/>
</dbReference>
<feature type="domain" description="Myb-like" evidence="6">
    <location>
        <begin position="259"/>
        <end position="303"/>
    </location>
</feature>
<dbReference type="Pfam" id="PF13921">
    <property type="entry name" value="Myb_DNA-bind_6"/>
    <property type="match status" value="1"/>
</dbReference>
<dbReference type="HOGENOM" id="CLU_016706_1_0_1"/>
<gene>
    <name evidence="8" type="ORF">LELG_04897</name>
</gene>
<feature type="compositionally biased region" description="Low complexity" evidence="5">
    <location>
        <begin position="111"/>
        <end position="128"/>
    </location>
</feature>
<dbReference type="GO" id="GO:0005634">
    <property type="term" value="C:nucleus"/>
    <property type="evidence" value="ECO:0007669"/>
    <property type="project" value="UniProtKB-SubCell"/>
</dbReference>
<evidence type="ECO:0000259" key="7">
    <source>
        <dbReference type="PROSITE" id="PS51294"/>
    </source>
</evidence>
<evidence type="ECO:0000256" key="1">
    <source>
        <dbReference type="ARBA" id="ARBA00004123"/>
    </source>
</evidence>
<evidence type="ECO:0000256" key="5">
    <source>
        <dbReference type="SAM" id="MobiDB-lite"/>
    </source>
</evidence>
<evidence type="ECO:0008006" key="10">
    <source>
        <dbReference type="Google" id="ProtNLM"/>
    </source>
</evidence>
<dbReference type="STRING" id="379508.A5E5K8"/>
<feature type="domain" description="HTH myb-type" evidence="7">
    <location>
        <begin position="259"/>
        <end position="307"/>
    </location>
</feature>
<dbReference type="PANTHER" id="PTHR46380">
    <property type="entry name" value="CYCLIN-D-BINDING MYB-LIKE TRANSCRIPTION FACTOR 1"/>
    <property type="match status" value="1"/>
</dbReference>
<dbReference type="InterPro" id="IPR051651">
    <property type="entry name" value="DMTF1_DNA-bind_reg"/>
</dbReference>
<protein>
    <recommendedName>
        <fullName evidence="10">DNA-binding protein REB1</fullName>
    </recommendedName>
</protein>
<dbReference type="InterPro" id="IPR049260">
    <property type="entry name" value="REB1_MybAD"/>
</dbReference>
<dbReference type="AlphaFoldDB" id="A5E5K8"/>
<accession>A5E5K8</accession>
<dbReference type="Pfam" id="PF21559">
    <property type="entry name" value="Reb1_MybAD"/>
    <property type="match status" value="1"/>
</dbReference>
<evidence type="ECO:0000313" key="9">
    <source>
        <dbReference type="Proteomes" id="UP000001996"/>
    </source>
</evidence>
<keyword evidence="4" id="KW-0539">Nucleus</keyword>
<dbReference type="Gene3D" id="1.10.10.60">
    <property type="entry name" value="Homeodomain-like"/>
    <property type="match status" value="2"/>
</dbReference>
<keyword evidence="3" id="KW-0238">DNA-binding</keyword>
<evidence type="ECO:0000256" key="3">
    <source>
        <dbReference type="ARBA" id="ARBA00023125"/>
    </source>
</evidence>
<dbReference type="GO" id="GO:0000976">
    <property type="term" value="F:transcription cis-regulatory region binding"/>
    <property type="evidence" value="ECO:0007669"/>
    <property type="project" value="TreeGrafter"/>
</dbReference>
<feature type="region of interest" description="Disordered" evidence="5">
    <location>
        <begin position="1"/>
        <end position="60"/>
    </location>
</feature>
<dbReference type="InterPro" id="IPR009057">
    <property type="entry name" value="Homeodomain-like_sf"/>
</dbReference>
<dbReference type="SUPFAM" id="SSF46689">
    <property type="entry name" value="Homeodomain-like"/>
    <property type="match status" value="1"/>
</dbReference>
<evidence type="ECO:0000256" key="2">
    <source>
        <dbReference type="ARBA" id="ARBA00022737"/>
    </source>
</evidence>
<dbReference type="InterPro" id="IPR001005">
    <property type="entry name" value="SANT/Myb"/>
</dbReference>
<dbReference type="OrthoDB" id="39591at2759"/>
<dbReference type="eggNOG" id="KOG0051">
    <property type="taxonomic scope" value="Eukaryota"/>
</dbReference>
<keyword evidence="9" id="KW-1185">Reference proteome</keyword>
<dbReference type="Proteomes" id="UP000001996">
    <property type="component" value="Unassembled WGS sequence"/>
</dbReference>
<dbReference type="InParanoid" id="A5E5K8"/>
<dbReference type="SMART" id="SM00717">
    <property type="entry name" value="SANT"/>
    <property type="match status" value="2"/>
</dbReference>
<evidence type="ECO:0000259" key="6">
    <source>
        <dbReference type="PROSITE" id="PS50090"/>
    </source>
</evidence>
<evidence type="ECO:0000256" key="4">
    <source>
        <dbReference type="ARBA" id="ARBA00023242"/>
    </source>
</evidence>
<keyword evidence="2" id="KW-0677">Repeat</keyword>
<organism evidence="8 9">
    <name type="scientific">Lodderomyces elongisporus (strain ATCC 11503 / CBS 2605 / JCM 1781 / NBRC 1676 / NRRL YB-4239)</name>
    <name type="common">Yeast</name>
    <name type="synonym">Saccharomyces elongisporus</name>
    <dbReference type="NCBI Taxonomy" id="379508"/>
    <lineage>
        <taxon>Eukaryota</taxon>
        <taxon>Fungi</taxon>
        <taxon>Dikarya</taxon>
        <taxon>Ascomycota</taxon>
        <taxon>Saccharomycotina</taxon>
        <taxon>Pichiomycetes</taxon>
        <taxon>Debaryomycetaceae</taxon>
        <taxon>Candida/Lodderomyces clade</taxon>
        <taxon>Lodderomyces</taxon>
    </lineage>
</organism>
<feature type="domain" description="Myb-like" evidence="6">
    <location>
        <begin position="306"/>
        <end position="404"/>
    </location>
</feature>
<feature type="region of interest" description="Disordered" evidence="5">
    <location>
        <begin position="109"/>
        <end position="128"/>
    </location>
</feature>
<dbReference type="PANTHER" id="PTHR46380:SF2">
    <property type="entry name" value="CYCLIN-D-BINDING MYB-LIKE TRANSCRIPTION FACTOR 1"/>
    <property type="match status" value="1"/>
</dbReference>
<comment type="subcellular location">
    <subcellularLocation>
        <location evidence="1">Nucleus</location>
    </subcellularLocation>
</comment>
<dbReference type="GO" id="GO:0003700">
    <property type="term" value="F:DNA-binding transcription factor activity"/>
    <property type="evidence" value="ECO:0007669"/>
    <property type="project" value="TreeGrafter"/>
</dbReference>
<dbReference type="PROSITE" id="PS51294">
    <property type="entry name" value="HTH_MYB"/>
    <property type="match status" value="1"/>
</dbReference>
<dbReference type="InterPro" id="IPR017930">
    <property type="entry name" value="Myb_dom"/>
</dbReference>
<dbReference type="KEGG" id="lel:PVL30_005619"/>
<reference evidence="8 9" key="1">
    <citation type="journal article" date="2009" name="Nature">
        <title>Evolution of pathogenicity and sexual reproduction in eight Candida genomes.</title>
        <authorList>
            <person name="Butler G."/>
            <person name="Rasmussen M.D."/>
            <person name="Lin M.F."/>
            <person name="Santos M.A."/>
            <person name="Sakthikumar S."/>
            <person name="Munro C.A."/>
            <person name="Rheinbay E."/>
            <person name="Grabherr M."/>
            <person name="Forche A."/>
            <person name="Reedy J.L."/>
            <person name="Agrafioti I."/>
            <person name="Arnaud M.B."/>
            <person name="Bates S."/>
            <person name="Brown A.J."/>
            <person name="Brunke S."/>
            <person name="Costanzo M.C."/>
            <person name="Fitzpatrick D.A."/>
            <person name="de Groot P.W."/>
            <person name="Harris D."/>
            <person name="Hoyer L.L."/>
            <person name="Hube B."/>
            <person name="Klis F.M."/>
            <person name="Kodira C."/>
            <person name="Lennard N."/>
            <person name="Logue M.E."/>
            <person name="Martin R."/>
            <person name="Neiman A.M."/>
            <person name="Nikolaou E."/>
            <person name="Quail M.A."/>
            <person name="Quinn J."/>
            <person name="Santos M.C."/>
            <person name="Schmitzberger F.F."/>
            <person name="Sherlock G."/>
            <person name="Shah P."/>
            <person name="Silverstein K.A."/>
            <person name="Skrzypek M.S."/>
            <person name="Soll D."/>
            <person name="Staggs R."/>
            <person name="Stansfield I."/>
            <person name="Stumpf M.P."/>
            <person name="Sudbery P.E."/>
            <person name="Srikantha T."/>
            <person name="Zeng Q."/>
            <person name="Berman J."/>
            <person name="Berriman M."/>
            <person name="Heitman J."/>
            <person name="Gow N.A."/>
            <person name="Lorenz M.C."/>
            <person name="Birren B.W."/>
            <person name="Kellis M."/>
            <person name="Cuomo C.A."/>
        </authorList>
    </citation>
    <scope>NUCLEOTIDE SEQUENCE [LARGE SCALE GENOMIC DNA]</scope>
    <source>
        <strain evidence="9">ATCC 11503 / BCRC 21390 / CBS 2605 / JCM 1781 / NBRC 1676 / NRRL YB-4239</strain>
    </source>
</reference>
<dbReference type="EMBL" id="CH981530">
    <property type="protein sequence ID" value="EDK46716.1"/>
    <property type="molecule type" value="Genomic_DNA"/>
</dbReference>